<protein>
    <submittedName>
        <fullName evidence="1">Jg843 protein</fullName>
    </submittedName>
</protein>
<dbReference type="AlphaFoldDB" id="A0A8S4QF97"/>
<name>A0A8S4QF97_9NEOP</name>
<dbReference type="EMBL" id="CAKXAJ010004381">
    <property type="protein sequence ID" value="CAH2208724.1"/>
    <property type="molecule type" value="Genomic_DNA"/>
</dbReference>
<keyword evidence="2" id="KW-1185">Reference proteome</keyword>
<organism evidence="1 2">
    <name type="scientific">Pararge aegeria aegeria</name>
    <dbReference type="NCBI Taxonomy" id="348720"/>
    <lineage>
        <taxon>Eukaryota</taxon>
        <taxon>Metazoa</taxon>
        <taxon>Ecdysozoa</taxon>
        <taxon>Arthropoda</taxon>
        <taxon>Hexapoda</taxon>
        <taxon>Insecta</taxon>
        <taxon>Pterygota</taxon>
        <taxon>Neoptera</taxon>
        <taxon>Endopterygota</taxon>
        <taxon>Lepidoptera</taxon>
        <taxon>Glossata</taxon>
        <taxon>Ditrysia</taxon>
        <taxon>Papilionoidea</taxon>
        <taxon>Nymphalidae</taxon>
        <taxon>Satyrinae</taxon>
        <taxon>Satyrini</taxon>
        <taxon>Parargina</taxon>
        <taxon>Pararge</taxon>
    </lineage>
</organism>
<evidence type="ECO:0000313" key="2">
    <source>
        <dbReference type="Proteomes" id="UP000838756"/>
    </source>
</evidence>
<reference evidence="1" key="1">
    <citation type="submission" date="2022-03" db="EMBL/GenBank/DDBJ databases">
        <authorList>
            <person name="Lindestad O."/>
        </authorList>
    </citation>
    <scope>NUCLEOTIDE SEQUENCE</scope>
</reference>
<dbReference type="Proteomes" id="UP000838756">
    <property type="component" value="Unassembled WGS sequence"/>
</dbReference>
<accession>A0A8S4QF97</accession>
<comment type="caution">
    <text evidence="1">The sequence shown here is derived from an EMBL/GenBank/DDBJ whole genome shotgun (WGS) entry which is preliminary data.</text>
</comment>
<proteinExistence type="predicted"/>
<sequence>MPTAYCLHVRSALAPADLAFLQSIAANLNKGFNSIRGLRYQEHVDLMTPPERLGTRLKGKLGNWVFGQSIKVKIIDGTFDAHIS</sequence>
<gene>
    <name evidence="1" type="primary">jg843</name>
    <name evidence="1" type="ORF">PAEG_LOCUS1266</name>
</gene>
<evidence type="ECO:0000313" key="1">
    <source>
        <dbReference type="EMBL" id="CAH2208724.1"/>
    </source>
</evidence>